<evidence type="ECO:0000259" key="4">
    <source>
        <dbReference type="Pfam" id="PF01494"/>
    </source>
</evidence>
<dbReference type="GO" id="GO:0071949">
    <property type="term" value="F:FAD binding"/>
    <property type="evidence" value="ECO:0007669"/>
    <property type="project" value="InterPro"/>
</dbReference>
<keyword evidence="3" id="KW-0560">Oxidoreductase</keyword>
<reference evidence="5" key="2">
    <citation type="journal article" date="2023" name="IMA Fungus">
        <title>Comparative genomic study of the Penicillium genus elucidates a diverse pangenome and 15 lateral gene transfer events.</title>
        <authorList>
            <person name="Petersen C."/>
            <person name="Sorensen T."/>
            <person name="Nielsen M.R."/>
            <person name="Sondergaard T.E."/>
            <person name="Sorensen J.L."/>
            <person name="Fitzpatrick D.A."/>
            <person name="Frisvad J.C."/>
            <person name="Nielsen K.L."/>
        </authorList>
    </citation>
    <scope>NUCLEOTIDE SEQUENCE</scope>
    <source>
        <strain evidence="5">IBT 30069</strain>
    </source>
</reference>
<evidence type="ECO:0000313" key="5">
    <source>
        <dbReference type="EMBL" id="KAJ5092911.1"/>
    </source>
</evidence>
<dbReference type="Gene3D" id="3.50.50.60">
    <property type="entry name" value="FAD/NAD(P)-binding domain"/>
    <property type="match status" value="1"/>
</dbReference>
<dbReference type="InterPro" id="IPR051704">
    <property type="entry name" value="FAD_aromatic-hydroxylase"/>
</dbReference>
<reference evidence="5" key="1">
    <citation type="submission" date="2022-11" db="EMBL/GenBank/DDBJ databases">
        <authorList>
            <person name="Petersen C."/>
        </authorList>
    </citation>
    <scope>NUCLEOTIDE SEQUENCE</scope>
    <source>
        <strain evidence="5">IBT 30069</strain>
    </source>
</reference>
<feature type="domain" description="FAD-binding" evidence="4">
    <location>
        <begin position="4"/>
        <end position="366"/>
    </location>
</feature>
<evidence type="ECO:0000256" key="2">
    <source>
        <dbReference type="ARBA" id="ARBA00022827"/>
    </source>
</evidence>
<evidence type="ECO:0000256" key="3">
    <source>
        <dbReference type="ARBA" id="ARBA00023002"/>
    </source>
</evidence>
<gene>
    <name evidence="5" type="ORF">N7456_008772</name>
</gene>
<dbReference type="PANTHER" id="PTHR46865">
    <property type="entry name" value="OXIDOREDUCTASE-RELATED"/>
    <property type="match status" value="1"/>
</dbReference>
<evidence type="ECO:0000313" key="6">
    <source>
        <dbReference type="Proteomes" id="UP001149165"/>
    </source>
</evidence>
<organism evidence="5 6">
    <name type="scientific">Penicillium angulare</name>
    <dbReference type="NCBI Taxonomy" id="116970"/>
    <lineage>
        <taxon>Eukaryota</taxon>
        <taxon>Fungi</taxon>
        <taxon>Dikarya</taxon>
        <taxon>Ascomycota</taxon>
        <taxon>Pezizomycotina</taxon>
        <taxon>Eurotiomycetes</taxon>
        <taxon>Eurotiomycetidae</taxon>
        <taxon>Eurotiales</taxon>
        <taxon>Aspergillaceae</taxon>
        <taxon>Penicillium</taxon>
    </lineage>
</organism>
<dbReference type="OrthoDB" id="655030at2759"/>
<accession>A0A9W9K537</accession>
<dbReference type="InterPro" id="IPR036188">
    <property type="entry name" value="FAD/NAD-bd_sf"/>
</dbReference>
<keyword evidence="6" id="KW-1185">Reference proteome</keyword>
<dbReference type="PRINTS" id="PR00420">
    <property type="entry name" value="RNGMNOXGNASE"/>
</dbReference>
<dbReference type="Proteomes" id="UP001149165">
    <property type="component" value="Unassembled WGS sequence"/>
</dbReference>
<keyword evidence="1" id="KW-0285">Flavoprotein</keyword>
<dbReference type="Gene3D" id="3.30.9.10">
    <property type="entry name" value="D-Amino Acid Oxidase, subunit A, domain 2"/>
    <property type="match status" value="1"/>
</dbReference>
<dbReference type="PANTHER" id="PTHR46865:SF7">
    <property type="entry name" value="MONOOXYGENASE, PUTATIVE (AFU_ORTHOLOGUE AFUA_8G07040)-RELATED"/>
    <property type="match status" value="1"/>
</dbReference>
<dbReference type="SUPFAM" id="SSF51905">
    <property type="entry name" value="FAD/NAD(P)-binding domain"/>
    <property type="match status" value="1"/>
</dbReference>
<dbReference type="Pfam" id="PF01494">
    <property type="entry name" value="FAD_binding_3"/>
    <property type="match status" value="1"/>
</dbReference>
<name>A0A9W9K537_9EURO</name>
<comment type="caution">
    <text evidence="5">The sequence shown here is derived from an EMBL/GenBank/DDBJ whole genome shotgun (WGS) entry which is preliminary data.</text>
</comment>
<sequence length="422" mass="46723">MPLNILVVGAGICGPAFATLLQRSNPMHKITILERYESLRTAGQQVDLKTQAPHILRKMGLMEEIQSRCVNETGLEMVDSSNNRTAYFPAASAGERRPGLTSEHEIMRGDMVQVLYDASVKQDDTLKGRLENHGGLHYEFGRTITALNQSSEGVNVTFSDGKKGHFDLVVAADGQASRTRRLAFGKEISDAAFKSLNIHGAYFSIPRIEGEGSLARGHLAPGRRMIVTRTSDRPVTGVLMFTMRKSDRLSASYNESQESQKEAFVEIFNDNEWQTDRLIEGLRSSKDFYADEIGQIKMSQLSTGRVVLLGDAGYCPSPFTGLGTNLCLMGAYILAGELARQGSDIKMALKSYEDKMRPIVDECQQFSSTGLGLFFPSSRIGVWSMTKLVWAVSKVNGLFPQFSKVDTHEDKIPDYPELNLEE</sequence>
<evidence type="ECO:0000256" key="1">
    <source>
        <dbReference type="ARBA" id="ARBA00022630"/>
    </source>
</evidence>
<dbReference type="InterPro" id="IPR002938">
    <property type="entry name" value="FAD-bd"/>
</dbReference>
<dbReference type="AlphaFoldDB" id="A0A9W9K537"/>
<dbReference type="GO" id="GO:0016491">
    <property type="term" value="F:oxidoreductase activity"/>
    <property type="evidence" value="ECO:0007669"/>
    <property type="project" value="UniProtKB-KW"/>
</dbReference>
<protein>
    <recommendedName>
        <fullName evidence="4">FAD-binding domain-containing protein</fullName>
    </recommendedName>
</protein>
<proteinExistence type="predicted"/>
<keyword evidence="2" id="KW-0274">FAD</keyword>
<dbReference type="EMBL" id="JAPQKH010000006">
    <property type="protein sequence ID" value="KAJ5092911.1"/>
    <property type="molecule type" value="Genomic_DNA"/>
</dbReference>